<keyword evidence="3" id="KW-1185">Reference proteome</keyword>
<dbReference type="EMBL" id="JASDAP010000025">
    <property type="protein sequence ID" value="KAK1880758.1"/>
    <property type="molecule type" value="Genomic_DNA"/>
</dbReference>
<accession>A0AAD9ETF2</accession>
<comment type="caution">
    <text evidence="2">The sequence shown here is derived from an EMBL/GenBank/DDBJ whole genome shotgun (WGS) entry which is preliminary data.</text>
</comment>
<evidence type="ECO:0000256" key="1">
    <source>
        <dbReference type="SAM" id="MobiDB-lite"/>
    </source>
</evidence>
<gene>
    <name evidence="2" type="ORF">KUDE01_026282</name>
</gene>
<proteinExistence type="predicted"/>
<dbReference type="Proteomes" id="UP001228049">
    <property type="component" value="Unassembled WGS sequence"/>
</dbReference>
<protein>
    <submittedName>
        <fullName evidence="2">Na(+)/H(+) antiporter NhaA</fullName>
    </submittedName>
</protein>
<feature type="region of interest" description="Disordered" evidence="1">
    <location>
        <begin position="100"/>
        <end position="122"/>
    </location>
</feature>
<evidence type="ECO:0000313" key="2">
    <source>
        <dbReference type="EMBL" id="KAK1880758.1"/>
    </source>
</evidence>
<evidence type="ECO:0000313" key="3">
    <source>
        <dbReference type="Proteomes" id="UP001228049"/>
    </source>
</evidence>
<organism evidence="2 3">
    <name type="scientific">Dissostichus eleginoides</name>
    <name type="common">Patagonian toothfish</name>
    <name type="synonym">Dissostichus amissus</name>
    <dbReference type="NCBI Taxonomy" id="100907"/>
    <lineage>
        <taxon>Eukaryota</taxon>
        <taxon>Metazoa</taxon>
        <taxon>Chordata</taxon>
        <taxon>Craniata</taxon>
        <taxon>Vertebrata</taxon>
        <taxon>Euteleostomi</taxon>
        <taxon>Actinopterygii</taxon>
        <taxon>Neopterygii</taxon>
        <taxon>Teleostei</taxon>
        <taxon>Neoteleostei</taxon>
        <taxon>Acanthomorphata</taxon>
        <taxon>Eupercaria</taxon>
        <taxon>Perciformes</taxon>
        <taxon>Notothenioidei</taxon>
        <taxon>Nototheniidae</taxon>
        <taxon>Dissostichus</taxon>
    </lineage>
</organism>
<sequence>MHHPGCSYLLQRENSPQRPGEKIRAEPYNFTAVHLTITDASPPPDPSPSLSLFVDMFSSVPYTAELGRFGADSLTALLSNSHRTSSGRMRSVRLGLLWGPQRAHSTRGPAATERSASAPSRG</sequence>
<name>A0AAD9ETF2_DISEL</name>
<reference evidence="2" key="1">
    <citation type="submission" date="2023-04" db="EMBL/GenBank/DDBJ databases">
        <title>Chromosome-level genome of Chaenocephalus aceratus.</title>
        <authorList>
            <person name="Park H."/>
        </authorList>
    </citation>
    <scope>NUCLEOTIDE SEQUENCE</scope>
    <source>
        <strain evidence="2">DE</strain>
        <tissue evidence="2">Muscle</tissue>
    </source>
</reference>
<dbReference type="AlphaFoldDB" id="A0AAD9ETF2"/>